<dbReference type="EMBL" id="JACAZI010000014">
    <property type="protein sequence ID" value="KAF7344732.1"/>
    <property type="molecule type" value="Genomic_DNA"/>
</dbReference>
<evidence type="ECO:0000313" key="3">
    <source>
        <dbReference type="EMBL" id="KAF7344732.1"/>
    </source>
</evidence>
<keyword evidence="2" id="KW-0472">Membrane</keyword>
<keyword evidence="2" id="KW-1133">Transmembrane helix</keyword>
<dbReference type="OrthoDB" id="2117972at2759"/>
<protein>
    <recommendedName>
        <fullName evidence="5">Transmembrane protein</fullName>
    </recommendedName>
</protein>
<feature type="region of interest" description="Disordered" evidence="1">
    <location>
        <begin position="1"/>
        <end position="28"/>
    </location>
</feature>
<feature type="transmembrane region" description="Helical" evidence="2">
    <location>
        <begin position="351"/>
        <end position="370"/>
    </location>
</feature>
<feature type="transmembrane region" description="Helical" evidence="2">
    <location>
        <begin position="282"/>
        <end position="307"/>
    </location>
</feature>
<comment type="caution">
    <text evidence="3">The sequence shown here is derived from an EMBL/GenBank/DDBJ whole genome shotgun (WGS) entry which is preliminary data.</text>
</comment>
<dbReference type="Proteomes" id="UP000620124">
    <property type="component" value="Unassembled WGS sequence"/>
</dbReference>
<dbReference type="Pfam" id="PF14494">
    <property type="entry name" value="DUF4436"/>
    <property type="match status" value="1"/>
</dbReference>
<organism evidence="3 4">
    <name type="scientific">Mycena venus</name>
    <dbReference type="NCBI Taxonomy" id="2733690"/>
    <lineage>
        <taxon>Eukaryota</taxon>
        <taxon>Fungi</taxon>
        <taxon>Dikarya</taxon>
        <taxon>Basidiomycota</taxon>
        <taxon>Agaricomycotina</taxon>
        <taxon>Agaricomycetes</taxon>
        <taxon>Agaricomycetidae</taxon>
        <taxon>Agaricales</taxon>
        <taxon>Marasmiineae</taxon>
        <taxon>Mycenaceae</taxon>
        <taxon>Mycena</taxon>
    </lineage>
</organism>
<gene>
    <name evidence="3" type="ORF">MVEN_01633900</name>
</gene>
<reference evidence="3" key="1">
    <citation type="submission" date="2020-05" db="EMBL/GenBank/DDBJ databases">
        <title>Mycena genomes resolve the evolution of fungal bioluminescence.</title>
        <authorList>
            <person name="Tsai I.J."/>
        </authorList>
    </citation>
    <scope>NUCLEOTIDE SEQUENCE</scope>
    <source>
        <strain evidence="3">CCC161011</strain>
    </source>
</reference>
<accession>A0A8H6XPC9</accession>
<evidence type="ECO:0000313" key="4">
    <source>
        <dbReference type="Proteomes" id="UP000620124"/>
    </source>
</evidence>
<feature type="transmembrane region" description="Helical" evidence="2">
    <location>
        <begin position="43"/>
        <end position="67"/>
    </location>
</feature>
<evidence type="ECO:0008006" key="5">
    <source>
        <dbReference type="Google" id="ProtNLM"/>
    </source>
</evidence>
<dbReference type="InterPro" id="IPR027948">
    <property type="entry name" value="DUF4436"/>
</dbReference>
<name>A0A8H6XPC9_9AGAR</name>
<keyword evidence="4" id="KW-1185">Reference proteome</keyword>
<sequence length="390" mass="42654">MDFHGGSQYHSVKMSSPPPSSTWTWEETGERTPKKRLSFARRIIPYIIVIIFALAIIVAVIVTGVLFNKSVKKTENKHSLDLANSDLDPPPNMPEPAPNSLAVGVIISMKNFDPGSSILSFDMLAFLAKLGDTDPPADVDAIPVCFFVTDPEGLSSPLILSMNYGNKRDVNSTSYNTTADGSISHFPFDVYSGALVIGAQSLTNTTDNSVVPCDETFDRDLSEVNDITTTVLPLYFQIGQDLDSFSAHTSLQQLSVNDTFAFFGEGTVLLSVTIHRREVVRFFAVLMFITTWLVTLGVIIATAVVLLKNRQTERFDIVAASTALLFALPSLRSATPGIPDTPTVSDAVGYFWQIALLALSTFVLLCHAIWKMMDDKAEEEGENKKSLKAE</sequence>
<evidence type="ECO:0000256" key="2">
    <source>
        <dbReference type="SAM" id="Phobius"/>
    </source>
</evidence>
<evidence type="ECO:0000256" key="1">
    <source>
        <dbReference type="SAM" id="MobiDB-lite"/>
    </source>
</evidence>
<dbReference type="AlphaFoldDB" id="A0A8H6XPC9"/>
<keyword evidence="2" id="KW-0812">Transmembrane</keyword>
<proteinExistence type="predicted"/>